<organism evidence="1 2">
    <name type="scientific">Eumeta variegata</name>
    <name type="common">Bagworm moth</name>
    <name type="synonym">Eumeta japonica</name>
    <dbReference type="NCBI Taxonomy" id="151549"/>
    <lineage>
        <taxon>Eukaryota</taxon>
        <taxon>Metazoa</taxon>
        <taxon>Ecdysozoa</taxon>
        <taxon>Arthropoda</taxon>
        <taxon>Hexapoda</taxon>
        <taxon>Insecta</taxon>
        <taxon>Pterygota</taxon>
        <taxon>Neoptera</taxon>
        <taxon>Endopterygota</taxon>
        <taxon>Lepidoptera</taxon>
        <taxon>Glossata</taxon>
        <taxon>Ditrysia</taxon>
        <taxon>Tineoidea</taxon>
        <taxon>Psychidae</taxon>
        <taxon>Oiketicinae</taxon>
        <taxon>Eumeta</taxon>
    </lineage>
</organism>
<dbReference type="Proteomes" id="UP000299102">
    <property type="component" value="Unassembled WGS sequence"/>
</dbReference>
<dbReference type="EMBL" id="BGZK01000455">
    <property type="protein sequence ID" value="GBP44595.1"/>
    <property type="molecule type" value="Genomic_DNA"/>
</dbReference>
<gene>
    <name evidence="1" type="ORF">EVAR_75052_1</name>
</gene>
<dbReference type="AlphaFoldDB" id="A0A4C1W3E3"/>
<dbReference type="OrthoDB" id="7490514at2759"/>
<reference evidence="1 2" key="1">
    <citation type="journal article" date="2019" name="Commun. Biol.">
        <title>The bagworm genome reveals a unique fibroin gene that provides high tensile strength.</title>
        <authorList>
            <person name="Kono N."/>
            <person name="Nakamura H."/>
            <person name="Ohtoshi R."/>
            <person name="Tomita M."/>
            <person name="Numata K."/>
            <person name="Arakawa K."/>
        </authorList>
    </citation>
    <scope>NUCLEOTIDE SEQUENCE [LARGE SCALE GENOMIC DNA]</scope>
</reference>
<evidence type="ECO:0000313" key="1">
    <source>
        <dbReference type="EMBL" id="GBP44595.1"/>
    </source>
</evidence>
<proteinExistence type="predicted"/>
<evidence type="ECO:0000313" key="2">
    <source>
        <dbReference type="Proteomes" id="UP000299102"/>
    </source>
</evidence>
<keyword evidence="2" id="KW-1185">Reference proteome</keyword>
<sequence>MEQRFSAIEKKKEETTEDGVNDLAATVNRLQHKLNDHEQEYLLNHLKISGIPETKGKTPIRIAILIDSKLGVSLDERDIVSTVLIGIPRAYATRASLLEQRVQLLARLRHLPALACKSDLCLRPLMVRLLRCAAQRDDMLSVAQVRCNADTSGFN</sequence>
<protein>
    <submittedName>
        <fullName evidence="1">Uncharacterized protein</fullName>
    </submittedName>
</protein>
<name>A0A4C1W3E3_EUMVA</name>
<accession>A0A4C1W3E3</accession>
<comment type="caution">
    <text evidence="1">The sequence shown here is derived from an EMBL/GenBank/DDBJ whole genome shotgun (WGS) entry which is preliminary data.</text>
</comment>